<dbReference type="AlphaFoldDB" id="A0A8X6THS7"/>
<keyword evidence="5" id="KW-1185">Reference proteome</keyword>
<organism evidence="4 5">
    <name type="scientific">Nephila pilipes</name>
    <name type="common">Giant wood spider</name>
    <name type="synonym">Nephila maculata</name>
    <dbReference type="NCBI Taxonomy" id="299642"/>
    <lineage>
        <taxon>Eukaryota</taxon>
        <taxon>Metazoa</taxon>
        <taxon>Ecdysozoa</taxon>
        <taxon>Arthropoda</taxon>
        <taxon>Chelicerata</taxon>
        <taxon>Arachnida</taxon>
        <taxon>Araneae</taxon>
        <taxon>Araneomorphae</taxon>
        <taxon>Entelegynae</taxon>
        <taxon>Araneoidea</taxon>
        <taxon>Nephilidae</taxon>
        <taxon>Nephila</taxon>
    </lineage>
</organism>
<evidence type="ECO:0000259" key="3">
    <source>
        <dbReference type="Pfam" id="PF00685"/>
    </source>
</evidence>
<keyword evidence="2" id="KW-0808">Transferase</keyword>
<feature type="domain" description="Sulfotransferase" evidence="3">
    <location>
        <begin position="103"/>
        <end position="375"/>
    </location>
</feature>
<proteinExistence type="inferred from homology"/>
<dbReference type="InterPro" id="IPR000863">
    <property type="entry name" value="Sulfotransferase_dom"/>
</dbReference>
<evidence type="ECO:0000313" key="4">
    <source>
        <dbReference type="EMBL" id="GFT12254.1"/>
    </source>
</evidence>
<dbReference type="InterPro" id="IPR027417">
    <property type="entry name" value="P-loop_NTPase"/>
</dbReference>
<protein>
    <submittedName>
        <fullName evidence="4">Sulfotransferase 1C2</fullName>
    </submittedName>
</protein>
<accession>A0A8X6THS7</accession>
<comment type="similarity">
    <text evidence="1">Belongs to the sulfotransferase 1 family.</text>
</comment>
<dbReference type="SUPFAM" id="SSF52540">
    <property type="entry name" value="P-loop containing nucleoside triphosphate hydrolases"/>
    <property type="match status" value="1"/>
</dbReference>
<dbReference type="GO" id="GO:0008146">
    <property type="term" value="F:sulfotransferase activity"/>
    <property type="evidence" value="ECO:0007669"/>
    <property type="project" value="InterPro"/>
</dbReference>
<evidence type="ECO:0000256" key="1">
    <source>
        <dbReference type="ARBA" id="ARBA00005771"/>
    </source>
</evidence>
<dbReference type="Pfam" id="PF00685">
    <property type="entry name" value="Sulfotransfer_1"/>
    <property type="match status" value="1"/>
</dbReference>
<evidence type="ECO:0000313" key="5">
    <source>
        <dbReference type="Proteomes" id="UP000887013"/>
    </source>
</evidence>
<comment type="caution">
    <text evidence="4">The sequence shown here is derived from an EMBL/GenBank/DDBJ whole genome shotgun (WGS) entry which is preliminary data.</text>
</comment>
<dbReference type="PANTHER" id="PTHR11783">
    <property type="entry name" value="SULFOTRANSFERASE SULT"/>
    <property type="match status" value="1"/>
</dbReference>
<evidence type="ECO:0000256" key="2">
    <source>
        <dbReference type="ARBA" id="ARBA00022679"/>
    </source>
</evidence>
<name>A0A8X6THS7_NEPPI</name>
<sequence length="385" mass="44169">MLGDVSGIIGREIIASLVHPLWLQVCEICSGIFDIVPNYFADAVQHALLYKNKLVSVMSSNAENATRAQKPKTPFYQEIDGFKLPGFFSAEAYKSSLTYKPRPDDLFIVTYPKCGTTWVQNIVACIFRDGKPFQSALEFFTETPFLEMAGAQAAENMKRPGAIKFHLPYYMTPQSPEAKYIFVARNPKDCCVSFYHHTEGIPGYLFEGGEFDDFFELFMNGEADFGEYFDTVLSWYEHRNDPNVLFITYEELQKDTRNNVLRIAEFIGTQYKEKLEKDEKLLNDVILHSSFKFMKEHLNKHLAELDKMPKEMIVNNPDIPSGVRKLFSGEFKMSKQGAPGATFVRKGIVGDWRNHFSPIQNARLEKKFREKTAGTELPNLWKDDM</sequence>
<reference evidence="4" key="1">
    <citation type="submission" date="2020-08" db="EMBL/GenBank/DDBJ databases">
        <title>Multicomponent nature underlies the extraordinary mechanical properties of spider dragline silk.</title>
        <authorList>
            <person name="Kono N."/>
            <person name="Nakamura H."/>
            <person name="Mori M."/>
            <person name="Yoshida Y."/>
            <person name="Ohtoshi R."/>
            <person name="Malay A.D."/>
            <person name="Moran D.A.P."/>
            <person name="Tomita M."/>
            <person name="Numata K."/>
            <person name="Arakawa K."/>
        </authorList>
    </citation>
    <scope>NUCLEOTIDE SEQUENCE</scope>
</reference>
<dbReference type="OrthoDB" id="205623at2759"/>
<dbReference type="EMBL" id="BMAW01057682">
    <property type="protein sequence ID" value="GFT12254.1"/>
    <property type="molecule type" value="Genomic_DNA"/>
</dbReference>
<dbReference type="Gene3D" id="3.40.50.300">
    <property type="entry name" value="P-loop containing nucleotide triphosphate hydrolases"/>
    <property type="match status" value="1"/>
</dbReference>
<gene>
    <name evidence="4" type="primary">Sult1c2</name>
    <name evidence="4" type="ORF">NPIL_269131</name>
</gene>
<dbReference type="Proteomes" id="UP000887013">
    <property type="component" value="Unassembled WGS sequence"/>
</dbReference>